<accession>A0A918IME7</accession>
<sequence>MTDRFALVLGLLIAALIALDLFVNGGEVVLFLARKILDLTEYLIFWR</sequence>
<name>A0A918IME7_9RHOB</name>
<comment type="caution">
    <text evidence="1">The sequence shown here is derived from an EMBL/GenBank/DDBJ whole genome shotgun (WGS) entry which is preliminary data.</text>
</comment>
<protein>
    <submittedName>
        <fullName evidence="1">Uncharacterized protein</fullName>
    </submittedName>
</protein>
<keyword evidence="2" id="KW-1185">Reference proteome</keyword>
<organism evidence="1 2">
    <name type="scientific">Gemmobacter lanyuensis</name>
    <dbReference type="NCBI Taxonomy" id="1054497"/>
    <lineage>
        <taxon>Bacteria</taxon>
        <taxon>Pseudomonadati</taxon>
        <taxon>Pseudomonadota</taxon>
        <taxon>Alphaproteobacteria</taxon>
        <taxon>Rhodobacterales</taxon>
        <taxon>Paracoccaceae</taxon>
        <taxon>Gemmobacter</taxon>
    </lineage>
</organism>
<dbReference type="RefSeq" id="WP_189632353.1">
    <property type="nucleotide sequence ID" value="NZ_BMYQ01000001.1"/>
</dbReference>
<proteinExistence type="predicted"/>
<reference evidence="1" key="2">
    <citation type="submission" date="2020-09" db="EMBL/GenBank/DDBJ databases">
        <authorList>
            <person name="Sun Q."/>
            <person name="Kim S."/>
        </authorList>
    </citation>
    <scope>NUCLEOTIDE SEQUENCE</scope>
    <source>
        <strain evidence="1">KCTC 23714</strain>
    </source>
</reference>
<gene>
    <name evidence="1" type="ORF">GCM10011452_06450</name>
</gene>
<dbReference type="AlphaFoldDB" id="A0A918IME7"/>
<dbReference type="Proteomes" id="UP000628984">
    <property type="component" value="Unassembled WGS sequence"/>
</dbReference>
<evidence type="ECO:0000313" key="2">
    <source>
        <dbReference type="Proteomes" id="UP000628984"/>
    </source>
</evidence>
<evidence type="ECO:0000313" key="1">
    <source>
        <dbReference type="EMBL" id="GGW22640.1"/>
    </source>
</evidence>
<reference evidence="1" key="1">
    <citation type="journal article" date="2014" name="Int. J. Syst. Evol. Microbiol.">
        <title>Complete genome sequence of Corynebacterium casei LMG S-19264T (=DSM 44701T), isolated from a smear-ripened cheese.</title>
        <authorList>
            <consortium name="US DOE Joint Genome Institute (JGI-PGF)"/>
            <person name="Walter F."/>
            <person name="Albersmeier A."/>
            <person name="Kalinowski J."/>
            <person name="Ruckert C."/>
        </authorList>
    </citation>
    <scope>NUCLEOTIDE SEQUENCE</scope>
    <source>
        <strain evidence="1">KCTC 23714</strain>
    </source>
</reference>
<dbReference type="EMBL" id="BMYQ01000001">
    <property type="protein sequence ID" value="GGW22640.1"/>
    <property type="molecule type" value="Genomic_DNA"/>
</dbReference>